<dbReference type="OrthoDB" id="683240at2759"/>
<dbReference type="HAMAP" id="MF_03193">
    <property type="entry name" value="COQ6_monooxygenase"/>
    <property type="match status" value="1"/>
</dbReference>
<keyword evidence="4 11" id="KW-0831">Ubiquinone biosynthesis</keyword>
<evidence type="ECO:0000256" key="6">
    <source>
        <dbReference type="ARBA" id="ARBA00022827"/>
    </source>
</evidence>
<protein>
    <recommendedName>
        <fullName evidence="11">Ubiquinone biosynthesis monooxygenase COQ6, mitochondrial</fullName>
        <ecNumber evidence="11">1.14.15.45</ecNumber>
    </recommendedName>
    <alternativeName>
        <fullName evidence="11">2-methoxy-6-polyprenolphenol 4-hydroxylase</fullName>
        <ecNumber evidence="11">1.14.15.46</ecNumber>
    </alternativeName>
</protein>
<evidence type="ECO:0000256" key="9">
    <source>
        <dbReference type="ARBA" id="ARBA00023128"/>
    </source>
</evidence>
<dbReference type="InterPro" id="IPR010971">
    <property type="entry name" value="UbiH/COQ6"/>
</dbReference>
<dbReference type="FunFam" id="3.50.50.60:FF:000245">
    <property type="entry name" value="Ubiquinone biosynthesis monooxygenase COQ6, mitochondrial"/>
    <property type="match status" value="1"/>
</dbReference>
<feature type="domain" description="FAD-binding" evidence="12">
    <location>
        <begin position="38"/>
        <end position="411"/>
    </location>
</feature>
<dbReference type="InterPro" id="IPR000689">
    <property type="entry name" value="UbQ_mOase_COQ6"/>
</dbReference>
<dbReference type="GO" id="GO:0071949">
    <property type="term" value="F:FAD binding"/>
    <property type="evidence" value="ECO:0007669"/>
    <property type="project" value="InterPro"/>
</dbReference>
<dbReference type="InParanoid" id="A0A4S2N5J5"/>
<dbReference type="STRING" id="341454.A0A4S2N5J5"/>
<evidence type="ECO:0000256" key="7">
    <source>
        <dbReference type="ARBA" id="ARBA00023002"/>
    </source>
</evidence>
<sequence>MPPNHLLRLTALRRLNSTSLRLSQRSYATTPFPEQDIYDVVIVGGGPAGLSLASALRSSSVTNKLKVALIEGQDLGPQKPYKPKPGTFSNRVSSLTPGSVRFLENIGAWKHIQEERVQDYHGMKVWDGVSNAKIIFSSDLLPTAPTIAYMCENLNLVSSLLSRLDELGSTEILDKARVEGIEYGQDDGELDLTSWPVVTVSSGRKLAARLLVGADGANSPVRTFAGIETRGWDYGRHGVVATLRIEDVEQRKQAYQRFLPTGPVALLPLPGDFATMVWSTTPQYAAKLKSLSPTDFAAMANAAFRLSHVDLKYILENMTSGLAEEVSWRESATPRDPALTPTHIVDVQAGSVASFPLKMRHADSYISERIALIGDAAHSVHPLAGQGLNQGIGDVQSLVRTLEHAVQHGQDVGSLLSLEPYYSEQYLKNHMLMGVVDKLHMLYGTTSPPVVAVRSLGLSAVNALDGLKSFIMGRAAGR</sequence>
<keyword evidence="5 11" id="KW-0999">Mitochondrion inner membrane</keyword>
<dbReference type="InterPro" id="IPR051205">
    <property type="entry name" value="UbiH/COQ6_monooxygenase"/>
</dbReference>
<evidence type="ECO:0000259" key="12">
    <source>
        <dbReference type="Pfam" id="PF01494"/>
    </source>
</evidence>
<gene>
    <name evidence="11" type="primary">COQ6</name>
    <name evidence="13" type="ORF">EX30DRAFT_316239</name>
</gene>
<comment type="function">
    <text evidence="11">FAD-dependent monooxygenase required for two non-consecutive steps during ubiquinone biosynthesis. Required for the C5-ring hydroxylation during ubiquinone biosynthesis by catalyzing the hydroxylation of 4-hydroxy-3-(all-trans-polyprenyl)benzoic acid to 3,4-dihydroxy-5-(all-trans-polyprenyl)benzoic acid. Also acts downstream of coq4, for the C1-hydroxylation during ubiquinone biosynthesis by catalyzing the hydroxylation of 2-methoxy-6-(all-trans-polyprenyl)phenol to 2-methoxy-6-(all-trans-polyprenyl)benzene-1,4-diol. The electrons required for the hydroxylation reaction are funneled indirectly to coq6 from NADPH via a ferredoxin/ferredoxin reductase system.</text>
</comment>
<organism evidence="13 14">
    <name type="scientific">Ascodesmis nigricans</name>
    <dbReference type="NCBI Taxonomy" id="341454"/>
    <lineage>
        <taxon>Eukaryota</taxon>
        <taxon>Fungi</taxon>
        <taxon>Dikarya</taxon>
        <taxon>Ascomycota</taxon>
        <taxon>Pezizomycotina</taxon>
        <taxon>Pezizomycetes</taxon>
        <taxon>Pezizales</taxon>
        <taxon>Ascodesmidaceae</taxon>
        <taxon>Ascodesmis</taxon>
    </lineage>
</organism>
<dbReference type="InterPro" id="IPR002938">
    <property type="entry name" value="FAD-bd"/>
</dbReference>
<dbReference type="FunCoup" id="A0A4S2N5J5">
    <property type="interactions" value="405"/>
</dbReference>
<keyword evidence="8 11" id="KW-0503">Monooxygenase</keyword>
<comment type="subcellular location">
    <subcellularLocation>
        <location evidence="11">Mitochondrion inner membrane</location>
        <topology evidence="11">Peripheral membrane protein</topology>
        <orientation evidence="11">Matrix side</orientation>
    </subcellularLocation>
</comment>
<proteinExistence type="inferred from homology"/>
<dbReference type="PROSITE" id="PS01304">
    <property type="entry name" value="UBIH"/>
    <property type="match status" value="1"/>
</dbReference>
<name>A0A4S2N5J5_9PEZI</name>
<comment type="subunit">
    <text evidence="11">Component of a multi-subunit COQ enzyme complex, composed of at least COQ3, COQ4, COQ5, COQ6, COQ7 and COQ9.</text>
</comment>
<evidence type="ECO:0000256" key="10">
    <source>
        <dbReference type="ARBA" id="ARBA00023136"/>
    </source>
</evidence>
<dbReference type="InterPro" id="IPR018168">
    <property type="entry name" value="Ubi_Hdrlase_CS"/>
</dbReference>
<keyword evidence="9 11" id="KW-0496">Mitochondrion</keyword>
<evidence type="ECO:0000256" key="4">
    <source>
        <dbReference type="ARBA" id="ARBA00022688"/>
    </source>
</evidence>
<dbReference type="InterPro" id="IPR036188">
    <property type="entry name" value="FAD/NAD-bd_sf"/>
</dbReference>
<evidence type="ECO:0000313" key="13">
    <source>
        <dbReference type="EMBL" id="TGZ84344.1"/>
    </source>
</evidence>
<dbReference type="Proteomes" id="UP000298138">
    <property type="component" value="Unassembled WGS sequence"/>
</dbReference>
<comment type="catalytic activity">
    <reaction evidence="11">
        <text>a 2-methoxy-6-(all-trans-polyprenyl)phenol + 2 reduced [2Fe-2S]-[ferredoxin] + O2 + 2 H(+) = a 2-methoxy-6-(all-trans-polyprenyl)benzene-1,4-diol + 2 oxidized [2Fe-2S]-[ferredoxin] + H2O</text>
        <dbReference type="Rhea" id="RHEA:81183"/>
        <dbReference type="Rhea" id="RHEA-COMP:9551"/>
        <dbReference type="Rhea" id="RHEA-COMP:10000"/>
        <dbReference type="Rhea" id="RHEA-COMP:10001"/>
        <dbReference type="Rhea" id="RHEA-COMP:10858"/>
        <dbReference type="ChEBI" id="CHEBI:15377"/>
        <dbReference type="ChEBI" id="CHEBI:15378"/>
        <dbReference type="ChEBI" id="CHEBI:15379"/>
        <dbReference type="ChEBI" id="CHEBI:33737"/>
        <dbReference type="ChEBI" id="CHEBI:33738"/>
        <dbReference type="ChEBI" id="CHEBI:62731"/>
        <dbReference type="ChEBI" id="CHEBI:84166"/>
        <dbReference type="EC" id="1.14.15.46"/>
    </reaction>
</comment>
<dbReference type="AlphaFoldDB" id="A0A4S2N5J5"/>
<dbReference type="PRINTS" id="PR00420">
    <property type="entry name" value="RNGMNOXGNASE"/>
</dbReference>
<evidence type="ECO:0000256" key="2">
    <source>
        <dbReference type="ARBA" id="ARBA00005349"/>
    </source>
</evidence>
<comment type="pathway">
    <text evidence="11">Cofactor biosynthesis; ubiquinone biosynthesis.</text>
</comment>
<dbReference type="GO" id="GO:0106364">
    <property type="term" value="F:4-hydroxy-3-all-trans-polyprenylbenzoate oxygenase activity"/>
    <property type="evidence" value="ECO:0007669"/>
    <property type="project" value="UniProtKB-EC"/>
</dbReference>
<reference evidence="13 14" key="1">
    <citation type="submission" date="2019-04" db="EMBL/GenBank/DDBJ databases">
        <title>Comparative genomics and transcriptomics to analyze fruiting body development in filamentous ascomycetes.</title>
        <authorList>
            <consortium name="DOE Joint Genome Institute"/>
            <person name="Lutkenhaus R."/>
            <person name="Traeger S."/>
            <person name="Breuer J."/>
            <person name="Kuo A."/>
            <person name="Lipzen A."/>
            <person name="Pangilinan J."/>
            <person name="Dilworth D."/>
            <person name="Sandor L."/>
            <person name="Poggeler S."/>
            <person name="Barry K."/>
            <person name="Grigoriev I.V."/>
            <person name="Nowrousian M."/>
        </authorList>
    </citation>
    <scope>NUCLEOTIDE SEQUENCE [LARGE SCALE GENOMIC DNA]</scope>
    <source>
        <strain evidence="13 14">CBS 389.68</strain>
    </source>
</reference>
<keyword evidence="7 11" id="KW-0560">Oxidoreductase</keyword>
<evidence type="ECO:0000256" key="5">
    <source>
        <dbReference type="ARBA" id="ARBA00022792"/>
    </source>
</evidence>
<comment type="catalytic activity">
    <reaction evidence="11">
        <text>a 4-hydroxy-3-(all-trans-polyprenyl)benzoate + 2 reduced [2Fe-2S]-[ferredoxin] + O2 + 2 H(+) = a 3,4-dihydroxy-5-(all-trans-polyprenyl)benzoate + 2 oxidized [2Fe-2S]-[ferredoxin] + H2O</text>
        <dbReference type="Rhea" id="RHEA:81195"/>
        <dbReference type="Rhea" id="RHEA-COMP:9514"/>
        <dbReference type="Rhea" id="RHEA-COMP:10000"/>
        <dbReference type="Rhea" id="RHEA-COMP:10001"/>
        <dbReference type="Rhea" id="RHEA-COMP:10930"/>
        <dbReference type="ChEBI" id="CHEBI:15377"/>
        <dbReference type="ChEBI" id="CHEBI:15378"/>
        <dbReference type="ChEBI" id="CHEBI:15379"/>
        <dbReference type="ChEBI" id="CHEBI:33737"/>
        <dbReference type="ChEBI" id="CHEBI:33738"/>
        <dbReference type="ChEBI" id="CHEBI:64694"/>
        <dbReference type="ChEBI" id="CHEBI:78396"/>
        <dbReference type="EC" id="1.14.15.45"/>
    </reaction>
</comment>
<evidence type="ECO:0000256" key="1">
    <source>
        <dbReference type="ARBA" id="ARBA00001974"/>
    </source>
</evidence>
<dbReference type="PANTHER" id="PTHR43876:SF7">
    <property type="entry name" value="UBIQUINONE BIOSYNTHESIS MONOOXYGENASE COQ6, MITOCHONDRIAL"/>
    <property type="match status" value="1"/>
</dbReference>
<dbReference type="SUPFAM" id="SSF51905">
    <property type="entry name" value="FAD/NAD(P)-binding domain"/>
    <property type="match status" value="1"/>
</dbReference>
<evidence type="ECO:0000256" key="3">
    <source>
        <dbReference type="ARBA" id="ARBA00022630"/>
    </source>
</evidence>
<dbReference type="GO" id="GO:0120538">
    <property type="term" value="F:2-methoxy-6-polyprenolphenol 4-hydroxylase activity"/>
    <property type="evidence" value="ECO:0007669"/>
    <property type="project" value="UniProtKB-EC"/>
</dbReference>
<comment type="cofactor">
    <cofactor evidence="1 11">
        <name>FAD</name>
        <dbReference type="ChEBI" id="CHEBI:57692"/>
    </cofactor>
</comment>
<dbReference type="EC" id="1.14.15.45" evidence="11"/>
<evidence type="ECO:0000313" key="14">
    <source>
        <dbReference type="Proteomes" id="UP000298138"/>
    </source>
</evidence>
<keyword evidence="13" id="KW-0830">Ubiquinone</keyword>
<dbReference type="Gene3D" id="3.50.50.60">
    <property type="entry name" value="FAD/NAD(P)-binding domain"/>
    <property type="match status" value="2"/>
</dbReference>
<dbReference type="PANTHER" id="PTHR43876">
    <property type="entry name" value="UBIQUINONE BIOSYNTHESIS MONOOXYGENASE COQ6, MITOCHONDRIAL"/>
    <property type="match status" value="1"/>
</dbReference>
<dbReference type="EMBL" id="ML220113">
    <property type="protein sequence ID" value="TGZ84344.1"/>
    <property type="molecule type" value="Genomic_DNA"/>
</dbReference>
<keyword evidence="6 11" id="KW-0274">FAD</keyword>
<dbReference type="EC" id="1.14.15.46" evidence="11"/>
<dbReference type="NCBIfam" id="TIGR01988">
    <property type="entry name" value="Ubi-OHases"/>
    <property type="match status" value="1"/>
</dbReference>
<evidence type="ECO:0000256" key="11">
    <source>
        <dbReference type="HAMAP-Rule" id="MF_03193"/>
    </source>
</evidence>
<accession>A0A4S2N5J5</accession>
<comment type="similarity">
    <text evidence="2 11">Belongs to the UbiH/COQ6 family.</text>
</comment>
<dbReference type="UniPathway" id="UPA00232"/>
<dbReference type="FunFam" id="3.50.50.60:FF:000021">
    <property type="entry name" value="Ubiquinone biosynthesis monooxygenase COQ6"/>
    <property type="match status" value="1"/>
</dbReference>
<dbReference type="GO" id="GO:0016712">
    <property type="term" value="F:oxidoreductase activity, acting on paired donors, with incorporation or reduction of molecular oxygen, reduced flavin or flavoprotein as one donor, and incorporation of one atom of oxygen"/>
    <property type="evidence" value="ECO:0007669"/>
    <property type="project" value="UniProtKB-UniRule"/>
</dbReference>
<evidence type="ECO:0000256" key="8">
    <source>
        <dbReference type="ARBA" id="ARBA00023033"/>
    </source>
</evidence>
<dbReference type="GO" id="GO:0031314">
    <property type="term" value="C:extrinsic component of mitochondrial inner membrane"/>
    <property type="evidence" value="ECO:0007669"/>
    <property type="project" value="UniProtKB-UniRule"/>
</dbReference>
<keyword evidence="14" id="KW-1185">Reference proteome</keyword>
<keyword evidence="10 11" id="KW-0472">Membrane</keyword>
<keyword evidence="3 11" id="KW-0285">Flavoprotein</keyword>
<dbReference type="Pfam" id="PF01494">
    <property type="entry name" value="FAD_binding_3"/>
    <property type="match status" value="1"/>
</dbReference>